<organism evidence="1 2">
    <name type="scientific">Klebsiella huaxiensis</name>
    <dbReference type="NCBI Taxonomy" id="2153354"/>
    <lineage>
        <taxon>Bacteria</taxon>
        <taxon>Pseudomonadati</taxon>
        <taxon>Pseudomonadota</taxon>
        <taxon>Gammaproteobacteria</taxon>
        <taxon>Enterobacterales</taxon>
        <taxon>Enterobacteriaceae</taxon>
        <taxon>Klebsiella/Raoultella group</taxon>
        <taxon>Klebsiella</taxon>
    </lineage>
</organism>
<name>A0A564GN92_9ENTR</name>
<dbReference type="EMBL" id="CABGGW010000001">
    <property type="protein sequence ID" value="VUS22426.1"/>
    <property type="molecule type" value="Genomic_DNA"/>
</dbReference>
<dbReference type="Proteomes" id="UP000317374">
    <property type="component" value="Unassembled WGS sequence"/>
</dbReference>
<evidence type="ECO:0000313" key="2">
    <source>
        <dbReference type="Proteomes" id="UP000317374"/>
    </source>
</evidence>
<reference evidence="1 2" key="1">
    <citation type="submission" date="2019-07" db="EMBL/GenBank/DDBJ databases">
        <authorList>
            <person name="Brisse S."/>
            <person name="Rodrigues C."/>
            <person name="Thorpe H."/>
        </authorList>
    </citation>
    <scope>NUCLEOTIDE SEQUENCE [LARGE SCALE GENOMIC DNA]</scope>
    <source>
        <strain evidence="1">SB6422</strain>
    </source>
</reference>
<sequence length="103" mass="11121">MEFSLINDPWLVIARVLFATITFITHAETKVITDHANTISFYTTKIADVDTVFGNYGWSIIADLSAEVIASVLLSNVKFPAPTMALVALTFPLISIASASNTA</sequence>
<accession>A0A564GN92</accession>
<proteinExistence type="predicted"/>
<protein>
    <submittedName>
        <fullName evidence="1">Uncharacterized protein</fullName>
    </submittedName>
</protein>
<evidence type="ECO:0000313" key="1">
    <source>
        <dbReference type="EMBL" id="VUS22426.1"/>
    </source>
</evidence>
<gene>
    <name evidence="1" type="ORF">SB6422_00180</name>
</gene>
<dbReference type="AlphaFoldDB" id="A0A564GN92"/>